<keyword evidence="2" id="KW-1185">Reference proteome</keyword>
<proteinExistence type="predicted"/>
<sequence>MTDASVVGVFAYEGGNTVCTIMKFVSTTPLEGMVFFMTDGLEYVEPVANTSSFKDRNGDLLIAVE</sequence>
<protein>
    <submittedName>
        <fullName evidence="1">Uncharacterized protein</fullName>
    </submittedName>
</protein>
<organism evidence="1 2">
    <name type="scientific">Oxalicibacterium faecigallinarum</name>
    <dbReference type="NCBI Taxonomy" id="573741"/>
    <lineage>
        <taxon>Bacteria</taxon>
        <taxon>Pseudomonadati</taxon>
        <taxon>Pseudomonadota</taxon>
        <taxon>Betaproteobacteria</taxon>
        <taxon>Burkholderiales</taxon>
        <taxon>Oxalobacteraceae</taxon>
        <taxon>Oxalicibacterium</taxon>
    </lineage>
</organism>
<evidence type="ECO:0000313" key="2">
    <source>
        <dbReference type="Proteomes" id="UP000642180"/>
    </source>
</evidence>
<reference evidence="2" key="1">
    <citation type="journal article" date="2019" name="Int. J. Syst. Evol. Microbiol.">
        <title>The Global Catalogue of Microorganisms (GCM) 10K type strain sequencing project: providing services to taxonomists for standard genome sequencing and annotation.</title>
        <authorList>
            <consortium name="The Broad Institute Genomics Platform"/>
            <consortium name="The Broad Institute Genome Sequencing Center for Infectious Disease"/>
            <person name="Wu L."/>
            <person name="Ma J."/>
        </authorList>
    </citation>
    <scope>NUCLEOTIDE SEQUENCE [LARGE SCALE GENOMIC DNA]</scope>
    <source>
        <strain evidence="2">CCM 2767</strain>
    </source>
</reference>
<dbReference type="EMBL" id="BMDI01000001">
    <property type="protein sequence ID" value="GGI17594.1"/>
    <property type="molecule type" value="Genomic_DNA"/>
</dbReference>
<name>A0A8J3APU1_9BURK</name>
<accession>A0A8J3APU1</accession>
<comment type="caution">
    <text evidence="1">The sequence shown here is derived from an EMBL/GenBank/DDBJ whole genome shotgun (WGS) entry which is preliminary data.</text>
</comment>
<dbReference type="AlphaFoldDB" id="A0A8J3APU1"/>
<gene>
    <name evidence="1" type="ORF">GCM10008066_09760</name>
</gene>
<dbReference type="RefSeq" id="WP_188380139.1">
    <property type="nucleotide sequence ID" value="NZ_BMDI01000001.1"/>
</dbReference>
<dbReference type="Proteomes" id="UP000642180">
    <property type="component" value="Unassembled WGS sequence"/>
</dbReference>
<evidence type="ECO:0000313" key="1">
    <source>
        <dbReference type="EMBL" id="GGI17594.1"/>
    </source>
</evidence>